<organism evidence="1 2">
    <name type="scientific">Allocoprobacillus halotolerans</name>
    <dbReference type="NCBI Taxonomy" id="2944914"/>
    <lineage>
        <taxon>Bacteria</taxon>
        <taxon>Bacillati</taxon>
        <taxon>Bacillota</taxon>
        <taxon>Erysipelotrichia</taxon>
        <taxon>Erysipelotrichales</taxon>
        <taxon>Erysipelotrichaceae</taxon>
        <taxon>Allocoprobacillus</taxon>
    </lineage>
</organism>
<reference evidence="1" key="1">
    <citation type="submission" date="2022-07" db="EMBL/GenBank/DDBJ databases">
        <title>Faecal culturing of patients with breast cancer.</title>
        <authorList>
            <person name="Teng N.M.Y."/>
            <person name="Kiu R."/>
            <person name="Evans R."/>
            <person name="Baker D.J."/>
            <person name="Zenner C."/>
            <person name="Robinson S.D."/>
            <person name="Hall L.J."/>
        </authorList>
    </citation>
    <scope>NUCLEOTIDE SEQUENCE</scope>
    <source>
        <strain evidence="1">LH1062</strain>
    </source>
</reference>
<dbReference type="Proteomes" id="UP001060112">
    <property type="component" value="Chromosome"/>
</dbReference>
<gene>
    <name evidence="1" type="ORF">NMU03_09970</name>
</gene>
<name>A0ABY5I1S3_9FIRM</name>
<evidence type="ECO:0000313" key="1">
    <source>
        <dbReference type="EMBL" id="UTY38023.1"/>
    </source>
</evidence>
<keyword evidence="2" id="KW-1185">Reference proteome</keyword>
<dbReference type="EMBL" id="CP101620">
    <property type="protein sequence ID" value="UTY38023.1"/>
    <property type="molecule type" value="Genomic_DNA"/>
</dbReference>
<sequence>MEMTAEIICYYDKLIHDEIVQILQKENLTDIDEIINQQEQPQLSW</sequence>
<dbReference type="RefSeq" id="WP_290138064.1">
    <property type="nucleotide sequence ID" value="NZ_CP101620.1"/>
</dbReference>
<protein>
    <submittedName>
        <fullName evidence="1">Uncharacterized protein</fullName>
    </submittedName>
</protein>
<proteinExistence type="predicted"/>
<accession>A0ABY5I1S3</accession>
<evidence type="ECO:0000313" key="2">
    <source>
        <dbReference type="Proteomes" id="UP001060112"/>
    </source>
</evidence>